<accession>A0AAV7P073</accession>
<name>A0AAV7P073_PLEWA</name>
<comment type="caution">
    <text evidence="2">The sequence shown here is derived from an EMBL/GenBank/DDBJ whole genome shotgun (WGS) entry which is preliminary data.</text>
</comment>
<dbReference type="AlphaFoldDB" id="A0AAV7P073"/>
<evidence type="ECO:0000256" key="1">
    <source>
        <dbReference type="SAM" id="MobiDB-lite"/>
    </source>
</evidence>
<reference evidence="2" key="1">
    <citation type="journal article" date="2022" name="bioRxiv">
        <title>Sequencing and chromosome-scale assembly of the giantPleurodeles waltlgenome.</title>
        <authorList>
            <person name="Brown T."/>
            <person name="Elewa A."/>
            <person name="Iarovenko S."/>
            <person name="Subramanian E."/>
            <person name="Araus A.J."/>
            <person name="Petzold A."/>
            <person name="Susuki M."/>
            <person name="Suzuki K.-i.T."/>
            <person name="Hayashi T."/>
            <person name="Toyoda A."/>
            <person name="Oliveira C."/>
            <person name="Osipova E."/>
            <person name="Leigh N.D."/>
            <person name="Simon A."/>
            <person name="Yun M.H."/>
        </authorList>
    </citation>
    <scope>NUCLEOTIDE SEQUENCE</scope>
    <source>
        <strain evidence="2">20211129_DDA</strain>
        <tissue evidence="2">Liver</tissue>
    </source>
</reference>
<gene>
    <name evidence="2" type="ORF">NDU88_008231</name>
</gene>
<evidence type="ECO:0000313" key="3">
    <source>
        <dbReference type="Proteomes" id="UP001066276"/>
    </source>
</evidence>
<feature type="region of interest" description="Disordered" evidence="1">
    <location>
        <begin position="1"/>
        <end position="26"/>
    </location>
</feature>
<feature type="region of interest" description="Disordered" evidence="1">
    <location>
        <begin position="47"/>
        <end position="81"/>
    </location>
</feature>
<proteinExistence type="predicted"/>
<keyword evidence="3" id="KW-1185">Reference proteome</keyword>
<feature type="compositionally biased region" description="Pro residues" evidence="1">
    <location>
        <begin position="51"/>
        <end position="70"/>
    </location>
</feature>
<sequence length="81" mass="8543">MPPAERLLKIRSRVLPSTPSSSPGRVIARSSAVPVASTPPALLQGRLVLPPASPTPPSGWAPRFSAPPPRPLEHRAKIRAS</sequence>
<dbReference type="Proteomes" id="UP001066276">
    <property type="component" value="Chromosome 8"/>
</dbReference>
<organism evidence="2 3">
    <name type="scientific">Pleurodeles waltl</name>
    <name type="common">Iberian ribbed newt</name>
    <dbReference type="NCBI Taxonomy" id="8319"/>
    <lineage>
        <taxon>Eukaryota</taxon>
        <taxon>Metazoa</taxon>
        <taxon>Chordata</taxon>
        <taxon>Craniata</taxon>
        <taxon>Vertebrata</taxon>
        <taxon>Euteleostomi</taxon>
        <taxon>Amphibia</taxon>
        <taxon>Batrachia</taxon>
        <taxon>Caudata</taxon>
        <taxon>Salamandroidea</taxon>
        <taxon>Salamandridae</taxon>
        <taxon>Pleurodelinae</taxon>
        <taxon>Pleurodeles</taxon>
    </lineage>
</organism>
<evidence type="ECO:0000313" key="2">
    <source>
        <dbReference type="EMBL" id="KAJ1120048.1"/>
    </source>
</evidence>
<dbReference type="EMBL" id="JANPWB010000012">
    <property type="protein sequence ID" value="KAJ1120048.1"/>
    <property type="molecule type" value="Genomic_DNA"/>
</dbReference>
<protein>
    <submittedName>
        <fullName evidence="2">Uncharacterized protein</fullName>
    </submittedName>
</protein>